<sequence length="35" mass="3698">MNTSALTCALMRAAPEATWFGQILTLISARDPSGC</sequence>
<name>A0A804I8G5_MUSAM</name>
<dbReference type="InParanoid" id="A0A804I8G5"/>
<dbReference type="AlphaFoldDB" id="A0A804I8G5"/>
<organism evidence="1 2">
    <name type="scientific">Musa acuminata subsp. malaccensis</name>
    <name type="common">Wild banana</name>
    <name type="synonym">Musa malaccensis</name>
    <dbReference type="NCBI Taxonomy" id="214687"/>
    <lineage>
        <taxon>Eukaryota</taxon>
        <taxon>Viridiplantae</taxon>
        <taxon>Streptophyta</taxon>
        <taxon>Embryophyta</taxon>
        <taxon>Tracheophyta</taxon>
        <taxon>Spermatophyta</taxon>
        <taxon>Magnoliopsida</taxon>
        <taxon>Liliopsida</taxon>
        <taxon>Zingiberales</taxon>
        <taxon>Musaceae</taxon>
        <taxon>Musa</taxon>
    </lineage>
</organism>
<accession>A0A804I8G5</accession>
<proteinExistence type="predicted"/>
<dbReference type="Proteomes" id="UP000012960">
    <property type="component" value="Unplaced"/>
</dbReference>
<keyword evidence="2" id="KW-1185">Reference proteome</keyword>
<dbReference type="Gramene" id="Ma03_t04700.1">
    <property type="protein sequence ID" value="Ma03_p04700.1"/>
    <property type="gene ID" value="Ma03_g04700"/>
</dbReference>
<dbReference type="EnsemblPlants" id="Ma03_t04700.1">
    <property type="protein sequence ID" value="Ma03_p04700.1"/>
    <property type="gene ID" value="Ma03_g04700"/>
</dbReference>
<reference evidence="1" key="1">
    <citation type="submission" date="2021-05" db="UniProtKB">
        <authorList>
            <consortium name="EnsemblPlants"/>
        </authorList>
    </citation>
    <scope>IDENTIFICATION</scope>
    <source>
        <strain evidence="1">subsp. malaccensis</strain>
    </source>
</reference>
<protein>
    <submittedName>
        <fullName evidence="1">Uncharacterized protein</fullName>
    </submittedName>
</protein>
<evidence type="ECO:0000313" key="1">
    <source>
        <dbReference type="EnsemblPlants" id="Ma03_p04700.1"/>
    </source>
</evidence>
<evidence type="ECO:0000313" key="2">
    <source>
        <dbReference type="Proteomes" id="UP000012960"/>
    </source>
</evidence>